<gene>
    <name evidence="1" type="ORF">OIU79_027627</name>
</gene>
<dbReference type="AlphaFoldDB" id="A0A9Q0VU61"/>
<accession>A0A9Q0VU61</accession>
<dbReference type="EMBL" id="JAPFFK010000007">
    <property type="protein sequence ID" value="KAJ6755044.1"/>
    <property type="molecule type" value="Genomic_DNA"/>
</dbReference>
<sequence>MNTLVSPTGTAPRRCATAMEWISQDDLADEQMDLIWRIAIGTYASYLSSTTVLPSKVSRVVPENVAMAPACEALT</sequence>
<reference evidence="1" key="1">
    <citation type="submission" date="2022-11" db="EMBL/GenBank/DDBJ databases">
        <authorList>
            <person name="Hyden B.L."/>
            <person name="Feng K."/>
            <person name="Yates T."/>
            <person name="Jawdy S."/>
            <person name="Smart L.B."/>
            <person name="Muchero W."/>
        </authorList>
    </citation>
    <scope>NUCLEOTIDE SEQUENCE</scope>
    <source>
        <tissue evidence="1">Shoot tip</tissue>
    </source>
</reference>
<evidence type="ECO:0000313" key="2">
    <source>
        <dbReference type="Proteomes" id="UP001151532"/>
    </source>
</evidence>
<keyword evidence="2" id="KW-1185">Reference proteome</keyword>
<proteinExistence type="predicted"/>
<name>A0A9Q0VU61_SALPP</name>
<dbReference type="OrthoDB" id="10338933at2759"/>
<protein>
    <submittedName>
        <fullName evidence="1">Uncharacterized protein</fullName>
    </submittedName>
</protein>
<organism evidence="1 2">
    <name type="scientific">Salix purpurea</name>
    <name type="common">Purple osier willow</name>
    <dbReference type="NCBI Taxonomy" id="77065"/>
    <lineage>
        <taxon>Eukaryota</taxon>
        <taxon>Viridiplantae</taxon>
        <taxon>Streptophyta</taxon>
        <taxon>Embryophyta</taxon>
        <taxon>Tracheophyta</taxon>
        <taxon>Spermatophyta</taxon>
        <taxon>Magnoliopsida</taxon>
        <taxon>eudicotyledons</taxon>
        <taxon>Gunneridae</taxon>
        <taxon>Pentapetalae</taxon>
        <taxon>rosids</taxon>
        <taxon>fabids</taxon>
        <taxon>Malpighiales</taxon>
        <taxon>Salicaceae</taxon>
        <taxon>Saliceae</taxon>
        <taxon>Salix</taxon>
    </lineage>
</organism>
<reference evidence="1" key="2">
    <citation type="journal article" date="2023" name="Int. J. Mol. Sci.">
        <title>De Novo Assembly and Annotation of 11 Diverse Shrub Willow (Salix) Genomes Reveals Novel Gene Organization in Sex-Linked Regions.</title>
        <authorList>
            <person name="Hyden B."/>
            <person name="Feng K."/>
            <person name="Yates T.B."/>
            <person name="Jawdy S."/>
            <person name="Cereghino C."/>
            <person name="Smart L.B."/>
            <person name="Muchero W."/>
        </authorList>
    </citation>
    <scope>NUCLEOTIDE SEQUENCE</scope>
    <source>
        <tissue evidence="1">Shoot tip</tissue>
    </source>
</reference>
<comment type="caution">
    <text evidence="1">The sequence shown here is derived from an EMBL/GenBank/DDBJ whole genome shotgun (WGS) entry which is preliminary data.</text>
</comment>
<evidence type="ECO:0000313" key="1">
    <source>
        <dbReference type="EMBL" id="KAJ6755044.1"/>
    </source>
</evidence>
<dbReference type="Proteomes" id="UP001151532">
    <property type="component" value="Chromosome 16"/>
</dbReference>